<comment type="caution">
    <text evidence="2">The sequence shown here is derived from an EMBL/GenBank/DDBJ whole genome shotgun (WGS) entry which is preliminary data.</text>
</comment>
<reference evidence="2" key="1">
    <citation type="submission" date="2023-04" db="EMBL/GenBank/DDBJ databases">
        <title>Genomic characterization of faba bean (Vicia faba) microsymbionts in Mexican soils.</title>
        <authorList>
            <person name="Rivera Orduna F.N."/>
            <person name="Guevara-Luna J."/>
            <person name="Yan J."/>
            <person name="Arroyo-Herrera I."/>
            <person name="Li Y."/>
            <person name="Vasquez-Murrieta M.S."/>
            <person name="Wang E.T."/>
        </authorList>
    </citation>
    <scope>NUCLEOTIDE SEQUENCE</scope>
    <source>
        <strain evidence="2">CH26</strain>
    </source>
</reference>
<dbReference type="Pfam" id="PF04402">
    <property type="entry name" value="SIMPL"/>
    <property type="match status" value="1"/>
</dbReference>
<evidence type="ECO:0000256" key="1">
    <source>
        <dbReference type="SAM" id="SignalP"/>
    </source>
</evidence>
<accession>A0AAJ2GZD3</accession>
<name>A0AAJ2GZD3_9HYPH</name>
<dbReference type="PROSITE" id="PS51257">
    <property type="entry name" value="PROKAR_LIPOPROTEIN"/>
    <property type="match status" value="1"/>
</dbReference>
<organism evidence="2 3">
    <name type="scientific">Rhizobium hidalgonense</name>
    <dbReference type="NCBI Taxonomy" id="1538159"/>
    <lineage>
        <taxon>Bacteria</taxon>
        <taxon>Pseudomonadati</taxon>
        <taxon>Pseudomonadota</taxon>
        <taxon>Alphaproteobacteria</taxon>
        <taxon>Hyphomicrobiales</taxon>
        <taxon>Rhizobiaceae</taxon>
        <taxon>Rhizobium/Agrobacterium group</taxon>
        <taxon>Rhizobium</taxon>
    </lineage>
</organism>
<feature type="chain" id="PRO_5042474183" evidence="1">
    <location>
        <begin position="23"/>
        <end position="112"/>
    </location>
</feature>
<dbReference type="RefSeq" id="WP_375166427.1">
    <property type="nucleotide sequence ID" value="NZ_JAVLSF010000983.1"/>
</dbReference>
<evidence type="ECO:0000313" key="2">
    <source>
        <dbReference type="EMBL" id="MDR9778595.1"/>
    </source>
</evidence>
<dbReference type="InterPro" id="IPR007497">
    <property type="entry name" value="SIMPL/DUF541"/>
</dbReference>
<protein>
    <submittedName>
        <fullName evidence="2">Uncharacterized protein</fullName>
    </submittedName>
</protein>
<dbReference type="EMBL" id="JAVLSF010000983">
    <property type="protein sequence ID" value="MDR9778595.1"/>
    <property type="molecule type" value="Genomic_DNA"/>
</dbReference>
<dbReference type="AlphaFoldDB" id="A0AAJ2GZD3"/>
<feature type="non-terminal residue" evidence="2">
    <location>
        <position position="112"/>
    </location>
</feature>
<proteinExistence type="predicted"/>
<keyword evidence="1" id="KW-0732">Signal</keyword>
<feature type="signal peptide" evidence="1">
    <location>
        <begin position="1"/>
        <end position="22"/>
    </location>
</feature>
<evidence type="ECO:0000313" key="3">
    <source>
        <dbReference type="Proteomes" id="UP001268610"/>
    </source>
</evidence>
<gene>
    <name evidence="2" type="ORF">RJJ65_39310</name>
</gene>
<sequence length="112" mass="12558">MALKFYKTALVLVSSFSLGLTACTPFRQVDQRVVELQAQAHHEVNNDEAVATLYTQQQANNPQQLNTLIQKKLNTAFEIAKKYPSVKVSSGQQNTSPIYSNHKRITGWSTYA</sequence>
<dbReference type="Proteomes" id="UP001268610">
    <property type="component" value="Unassembled WGS sequence"/>
</dbReference>